<dbReference type="Proteomes" id="UP000254792">
    <property type="component" value="Chromosome"/>
</dbReference>
<feature type="active site" description="Proton donor" evidence="1">
    <location>
        <position position="68"/>
    </location>
</feature>
<feature type="binding site" evidence="2">
    <location>
        <position position="67"/>
    </location>
    <ligand>
        <name>Fe cation</name>
        <dbReference type="ChEBI" id="CHEBI:24875"/>
        <label>2</label>
    </ligand>
</feature>
<dbReference type="CDD" id="cd07382">
    <property type="entry name" value="MPP_DR1281"/>
    <property type="match status" value="1"/>
</dbReference>
<dbReference type="PIRSF" id="PIRSF004789">
    <property type="entry name" value="DR1281"/>
    <property type="match status" value="1"/>
</dbReference>
<feature type="binding site" evidence="2">
    <location>
        <position position="149"/>
    </location>
    <ligand>
        <name>Fe cation</name>
        <dbReference type="ChEBI" id="CHEBI:24875"/>
        <label>2</label>
    </ligand>
</feature>
<dbReference type="InterPro" id="IPR029052">
    <property type="entry name" value="Metallo-depent_PP-like"/>
</dbReference>
<protein>
    <submittedName>
        <fullName evidence="3">Putative metallophosphatase</fullName>
    </submittedName>
</protein>
<name>A0A345Z404_9MOLU</name>
<dbReference type="EMBL" id="CP031376">
    <property type="protein sequence ID" value="AXK51333.1"/>
    <property type="molecule type" value="Genomic_DNA"/>
</dbReference>
<accession>A0A345Z404</accession>
<keyword evidence="2" id="KW-0479">Metal-binding</keyword>
<feature type="binding site" evidence="2">
    <location>
        <position position="40"/>
    </location>
    <ligand>
        <name>Fe cation</name>
        <dbReference type="ChEBI" id="CHEBI:24875"/>
        <label>1</label>
    </ligand>
</feature>
<evidence type="ECO:0000313" key="4">
    <source>
        <dbReference type="Proteomes" id="UP000254792"/>
    </source>
</evidence>
<reference evidence="3 4" key="1">
    <citation type="submission" date="2018-07" db="EMBL/GenBank/DDBJ databases">
        <title>Complete genome sequence of Spiroplasma alleghenense PLHS-1 (ATCC 51752).</title>
        <authorList>
            <person name="Chou L."/>
            <person name="Lee T.-Y."/>
            <person name="Tsai Y.-M."/>
            <person name="Kuo C.-H."/>
        </authorList>
    </citation>
    <scope>NUCLEOTIDE SEQUENCE [LARGE SCALE GENOMIC DNA]</scope>
    <source>
        <strain evidence="3 4">PLHS-1</strain>
    </source>
</reference>
<keyword evidence="4" id="KW-1185">Reference proteome</keyword>
<organism evidence="3 4">
    <name type="scientific">Spiroplasma alleghenense</name>
    <dbReference type="NCBI Taxonomy" id="216931"/>
    <lineage>
        <taxon>Bacteria</taxon>
        <taxon>Bacillati</taxon>
        <taxon>Mycoplasmatota</taxon>
        <taxon>Mollicutes</taxon>
        <taxon>Entomoplasmatales</taxon>
        <taxon>Spiroplasmataceae</taxon>
        <taxon>Spiroplasma</taxon>
    </lineage>
</organism>
<dbReference type="PANTHER" id="PTHR36303">
    <property type="entry name" value="2',3'-CYCLIC-NUCLEOTIDE 2'-PHOSPHODIESTERASE"/>
    <property type="match status" value="1"/>
</dbReference>
<gene>
    <name evidence="3" type="primary">ymdB</name>
    <name evidence="3" type="ORF">SALLE_v1c06630</name>
</gene>
<dbReference type="GO" id="GO:0046872">
    <property type="term" value="F:metal ion binding"/>
    <property type="evidence" value="ECO:0007669"/>
    <property type="project" value="UniProtKB-KW"/>
</dbReference>
<evidence type="ECO:0000256" key="1">
    <source>
        <dbReference type="PIRSR" id="PIRSR004789-50"/>
    </source>
</evidence>
<dbReference type="InterPro" id="IPR005235">
    <property type="entry name" value="YmdB-like"/>
</dbReference>
<dbReference type="NCBIfam" id="TIGR00282">
    <property type="entry name" value="TIGR00282 family metallophosphoesterase"/>
    <property type="match status" value="1"/>
</dbReference>
<feature type="binding site" evidence="2">
    <location>
        <position position="174"/>
    </location>
    <ligand>
        <name>Fe cation</name>
        <dbReference type="ChEBI" id="CHEBI:24875"/>
        <label>2</label>
    </ligand>
</feature>
<dbReference type="PANTHER" id="PTHR36303:SF1">
    <property type="entry name" value="2',3'-CYCLIC-NUCLEOTIDE 2'-PHOSPHODIESTERASE"/>
    <property type="match status" value="1"/>
</dbReference>
<feature type="binding site" evidence="2">
    <location>
        <position position="39"/>
    </location>
    <ligand>
        <name>Fe cation</name>
        <dbReference type="ChEBI" id="CHEBI:24875"/>
        <label>1</label>
    </ligand>
</feature>
<dbReference type="OrthoDB" id="9801109at2"/>
<dbReference type="KEGG" id="salx:SALLE_v1c06630"/>
<dbReference type="RefSeq" id="WP_115558235.1">
    <property type="nucleotide sequence ID" value="NZ_CP031376.1"/>
</dbReference>
<feature type="binding site" evidence="2">
    <location>
        <position position="39"/>
    </location>
    <ligand>
        <name>Fe cation</name>
        <dbReference type="ChEBI" id="CHEBI:24875"/>
        <label>2</label>
    </ligand>
</feature>
<dbReference type="GO" id="GO:0004113">
    <property type="term" value="F:2',3'-cyclic-nucleotide 3'-phosphodiesterase activity"/>
    <property type="evidence" value="ECO:0007669"/>
    <property type="project" value="TreeGrafter"/>
</dbReference>
<evidence type="ECO:0000313" key="3">
    <source>
        <dbReference type="EMBL" id="AXK51333.1"/>
    </source>
</evidence>
<sequence>MKILMIGDIYASKGREMIAKYLFKFKQSNNIDLVIGNGENVTHGKSISEKHFNELINNGIDVITSGNHIFKNSEVLDYIEHTPRLLKPLNINPYTPGSGSIVLECLGKKVRITNLIGRSFMEPAENPYMSFDELLKNQEKCDIHLVDFHGEASAEKMAFAWNYDGIITALVGTHTHVQTADETILPKGTGYITDLGMTGPVNSIIGVEPEAVIHKEKTGLPTRFNPANGLGQFCGIIININDENQVTSLNRVFVRE</sequence>
<dbReference type="AlphaFoldDB" id="A0A345Z404"/>
<dbReference type="Gene3D" id="3.60.21.10">
    <property type="match status" value="1"/>
</dbReference>
<dbReference type="Pfam" id="PF13277">
    <property type="entry name" value="YmdB"/>
    <property type="match status" value="1"/>
</dbReference>
<dbReference type="SUPFAM" id="SSF56300">
    <property type="entry name" value="Metallo-dependent phosphatases"/>
    <property type="match status" value="1"/>
</dbReference>
<proteinExistence type="predicted"/>
<evidence type="ECO:0000256" key="2">
    <source>
        <dbReference type="PIRSR" id="PIRSR004789-51"/>
    </source>
</evidence>
<feature type="binding site" evidence="2">
    <location>
        <position position="176"/>
    </location>
    <ligand>
        <name>Fe cation</name>
        <dbReference type="ChEBI" id="CHEBI:24875"/>
        <label>1</label>
    </ligand>
</feature>
<feature type="binding site" evidence="2">
    <location>
        <position position="8"/>
    </location>
    <ligand>
        <name>Fe cation</name>
        <dbReference type="ChEBI" id="CHEBI:24875"/>
        <label>1</label>
    </ligand>
</feature>